<evidence type="ECO:0000256" key="1">
    <source>
        <dbReference type="ARBA" id="ARBA00023239"/>
    </source>
</evidence>
<dbReference type="GO" id="GO:0016829">
    <property type="term" value="F:lyase activity"/>
    <property type="evidence" value="ECO:0007669"/>
    <property type="project" value="UniProtKB-KW"/>
</dbReference>
<evidence type="ECO:0000313" key="5">
    <source>
        <dbReference type="EMBL" id="NHN56267.1"/>
    </source>
</evidence>
<evidence type="ECO:0000256" key="2">
    <source>
        <dbReference type="ARBA" id="ARBA00034772"/>
    </source>
</evidence>
<keyword evidence="6" id="KW-1185">Reference proteome</keyword>
<protein>
    <submittedName>
        <fullName evidence="5">3-carboxy-cis,cis-muconate cycloisomerase</fullName>
    </submittedName>
</protein>
<comment type="similarity">
    <text evidence="2">Belongs to the class-II fumarase/aspartase family.</text>
</comment>
<gene>
    <name evidence="5" type="ORF">G9U51_10820</name>
</gene>
<evidence type="ECO:0000313" key="6">
    <source>
        <dbReference type="Proteomes" id="UP000744769"/>
    </source>
</evidence>
<reference evidence="5" key="1">
    <citation type="submission" date="2020-03" db="EMBL/GenBank/DDBJ databases">
        <title>Draft sequencing of Calidifontibacter sp. DB0510.</title>
        <authorList>
            <person name="Kim D.-U."/>
        </authorList>
    </citation>
    <scope>NUCLEOTIDE SEQUENCE</scope>
    <source>
        <strain evidence="5">DB0510</strain>
    </source>
</reference>
<feature type="region of interest" description="Disordered" evidence="3">
    <location>
        <begin position="252"/>
        <end position="272"/>
    </location>
</feature>
<dbReference type="InterPro" id="IPR022761">
    <property type="entry name" value="Fumarate_lyase_N"/>
</dbReference>
<dbReference type="PANTHER" id="PTHR43172">
    <property type="entry name" value="ADENYLOSUCCINATE LYASE"/>
    <property type="match status" value="1"/>
</dbReference>
<evidence type="ECO:0000259" key="4">
    <source>
        <dbReference type="Pfam" id="PF00206"/>
    </source>
</evidence>
<organism evidence="5 6">
    <name type="scientific">Metallococcus carri</name>
    <dbReference type="NCBI Taxonomy" id="1656884"/>
    <lineage>
        <taxon>Bacteria</taxon>
        <taxon>Bacillati</taxon>
        <taxon>Actinomycetota</taxon>
        <taxon>Actinomycetes</taxon>
        <taxon>Micrococcales</taxon>
        <taxon>Dermacoccaceae</taxon>
        <taxon>Metallococcus</taxon>
    </lineage>
</organism>
<dbReference type="AlphaFoldDB" id="A0A967E9D7"/>
<dbReference type="RefSeq" id="WP_166196856.1">
    <property type="nucleotide sequence ID" value="NZ_JAAOIV010000007.1"/>
</dbReference>
<dbReference type="PRINTS" id="PR00149">
    <property type="entry name" value="FUMRATELYASE"/>
</dbReference>
<dbReference type="EMBL" id="JAAOIV010000007">
    <property type="protein sequence ID" value="NHN56267.1"/>
    <property type="molecule type" value="Genomic_DNA"/>
</dbReference>
<dbReference type="InterPro" id="IPR020557">
    <property type="entry name" value="Fumarate_lyase_CS"/>
</dbReference>
<keyword evidence="1" id="KW-0456">Lyase</keyword>
<sequence length="399" mass="42119">MTADLLWSGAHRADGLGSADFARAMIAVEQAWLEVLVGSGVAPQQARGRLDATVLDEAALAALAAATETDGTPVPALVDRLRRKHPDAARWVHRGLTSQDVVDTALILLARDANSLLRQRLRASASALVISIEQHGQAPLLARTLTQAAAPTTWGVRASNWLDRILDAVDDLDRLTFPVQYGGAVGTRAAGVELGLPPGGPTPVFAETLGLQAGRPWHTDRAPMTRIADAVARAGDACASIAGEVLSLARNDAGQSEVSESQPGGSSTMPHKRNPVLATQVRRAGFVIPALLAALHAAAADQSDERPAGSWQAQWRPFVELLQIVLVAAGQLEDLLAGLQVHPDVMAANLQRAGQDVLAEQRSMAELAGHEPAPDYLGESEQLVAASLQRARRDLGKTR</sequence>
<dbReference type="Proteomes" id="UP000744769">
    <property type="component" value="Unassembled WGS sequence"/>
</dbReference>
<dbReference type="Gene3D" id="1.20.200.10">
    <property type="entry name" value="Fumarase/aspartase (Central domain)"/>
    <property type="match status" value="1"/>
</dbReference>
<feature type="compositionally biased region" description="Polar residues" evidence="3">
    <location>
        <begin position="253"/>
        <end position="269"/>
    </location>
</feature>
<dbReference type="InterPro" id="IPR008948">
    <property type="entry name" value="L-Aspartase-like"/>
</dbReference>
<comment type="caution">
    <text evidence="5">The sequence shown here is derived from an EMBL/GenBank/DDBJ whole genome shotgun (WGS) entry which is preliminary data.</text>
</comment>
<dbReference type="Pfam" id="PF00206">
    <property type="entry name" value="Lyase_1"/>
    <property type="match status" value="1"/>
</dbReference>
<dbReference type="InterPro" id="IPR000362">
    <property type="entry name" value="Fumarate_lyase_fam"/>
</dbReference>
<dbReference type="SUPFAM" id="SSF48557">
    <property type="entry name" value="L-aspartase-like"/>
    <property type="match status" value="1"/>
</dbReference>
<dbReference type="PANTHER" id="PTHR43172:SF2">
    <property type="entry name" value="ADENYLOSUCCINATE LYASE C-TERMINAL DOMAIN-CONTAINING PROTEIN"/>
    <property type="match status" value="1"/>
</dbReference>
<evidence type="ECO:0000256" key="3">
    <source>
        <dbReference type="SAM" id="MobiDB-lite"/>
    </source>
</evidence>
<dbReference type="PROSITE" id="PS00163">
    <property type="entry name" value="FUMARATE_LYASES"/>
    <property type="match status" value="1"/>
</dbReference>
<proteinExistence type="inferred from homology"/>
<name>A0A967E9D7_9MICO</name>
<accession>A0A967E9D7</accession>
<feature type="domain" description="Fumarate lyase N-terminal" evidence="4">
    <location>
        <begin position="44"/>
        <end position="284"/>
    </location>
</feature>